<reference evidence="1 2" key="1">
    <citation type="submission" date="2023-01" db="EMBL/GenBank/DDBJ databases">
        <title>Novel diversity within Roseofilum (Cyanobacteria; Desertifilaceae) from marine benthic mats with descriptions of four novel species.</title>
        <authorList>
            <person name="Wang Y."/>
            <person name="Berthold D.E."/>
            <person name="Hu J."/>
            <person name="Lefler F.W."/>
            <person name="Laughinghouse H.D. IV."/>
        </authorList>
    </citation>
    <scope>NUCLEOTIDE SEQUENCE [LARGE SCALE GENOMIC DNA]</scope>
    <source>
        <strain evidence="1 2">BLCC-M143</strain>
    </source>
</reference>
<proteinExistence type="predicted"/>
<dbReference type="Gene3D" id="1.25.40.10">
    <property type="entry name" value="Tetratricopeptide repeat domain"/>
    <property type="match status" value="1"/>
</dbReference>
<accession>A0ABT7C341</accession>
<gene>
    <name evidence="1" type="ORF">PMH09_22100</name>
</gene>
<evidence type="ECO:0000313" key="2">
    <source>
        <dbReference type="Proteomes" id="UP001232992"/>
    </source>
</evidence>
<protein>
    <submittedName>
        <fullName evidence="1">Tetratricopeptide repeat protein</fullName>
    </submittedName>
</protein>
<organism evidence="1 2">
    <name type="scientific">Roseofilum casamattae BLCC-M143</name>
    <dbReference type="NCBI Taxonomy" id="3022442"/>
    <lineage>
        <taxon>Bacteria</taxon>
        <taxon>Bacillati</taxon>
        <taxon>Cyanobacteriota</taxon>
        <taxon>Cyanophyceae</taxon>
        <taxon>Desertifilales</taxon>
        <taxon>Desertifilaceae</taxon>
        <taxon>Roseofilum</taxon>
        <taxon>Roseofilum casamattae</taxon>
    </lineage>
</organism>
<sequence length="80" mass="8949">SNLVDSLETLQSALEIFRAVSSKSEEAEVLKDLAIVYWELDRQKLAIESCNKALAMATQLDIPLVKDCQELKQALELSIK</sequence>
<comment type="caution">
    <text evidence="1">The sequence shown here is derived from an EMBL/GenBank/DDBJ whole genome shotgun (WGS) entry which is preliminary data.</text>
</comment>
<dbReference type="SUPFAM" id="SSF48452">
    <property type="entry name" value="TPR-like"/>
    <property type="match status" value="1"/>
</dbReference>
<keyword evidence="2" id="KW-1185">Reference proteome</keyword>
<feature type="non-terminal residue" evidence="1">
    <location>
        <position position="1"/>
    </location>
</feature>
<dbReference type="InterPro" id="IPR011990">
    <property type="entry name" value="TPR-like_helical_dom_sf"/>
</dbReference>
<dbReference type="Proteomes" id="UP001232992">
    <property type="component" value="Unassembled WGS sequence"/>
</dbReference>
<dbReference type="EMBL" id="JAQOSQ010000057">
    <property type="protein sequence ID" value="MDJ1185878.1"/>
    <property type="molecule type" value="Genomic_DNA"/>
</dbReference>
<evidence type="ECO:0000313" key="1">
    <source>
        <dbReference type="EMBL" id="MDJ1185878.1"/>
    </source>
</evidence>
<dbReference type="RefSeq" id="WP_283760512.1">
    <property type="nucleotide sequence ID" value="NZ_JAQOSQ010000057.1"/>
</dbReference>
<dbReference type="Pfam" id="PF13424">
    <property type="entry name" value="TPR_12"/>
    <property type="match status" value="1"/>
</dbReference>
<name>A0ABT7C341_9CYAN</name>